<evidence type="ECO:0000313" key="1">
    <source>
        <dbReference type="EMBL" id="RZO23896.1"/>
    </source>
</evidence>
<feature type="non-terminal residue" evidence="1">
    <location>
        <position position="143"/>
    </location>
</feature>
<proteinExistence type="predicted"/>
<protein>
    <recommendedName>
        <fullName evidence="3">HAD family hydrolase</fullName>
    </recommendedName>
</protein>
<comment type="caution">
    <text evidence="1">The sequence shown here is derived from an EMBL/GenBank/DDBJ whole genome shotgun (WGS) entry which is preliminary data.</text>
</comment>
<evidence type="ECO:0000313" key="2">
    <source>
        <dbReference type="Proteomes" id="UP000316449"/>
    </source>
</evidence>
<dbReference type="EMBL" id="SHBK01000023">
    <property type="protein sequence ID" value="RZO23896.1"/>
    <property type="molecule type" value="Genomic_DNA"/>
</dbReference>
<sequence>MGSKFLDNISLMVKLNSTTAILSDLDGVILDLSYDIKFWELWLPEHVADQTNQSIEEAQEKIQAEIDAQRGTLNFYDLNYWDDLLDVDCMQIIREQEEKCSYLEGSHEALQRLSVLKNPKHILTNGDPRVQEYKAEIQDFLKF</sequence>
<organism evidence="1 2">
    <name type="scientific">SAR86 cluster bacterium</name>
    <dbReference type="NCBI Taxonomy" id="2030880"/>
    <lineage>
        <taxon>Bacteria</taxon>
        <taxon>Pseudomonadati</taxon>
        <taxon>Pseudomonadota</taxon>
        <taxon>Gammaproteobacteria</taxon>
        <taxon>SAR86 cluster</taxon>
    </lineage>
</organism>
<accession>A0A520MRR9</accession>
<name>A0A520MRR9_9GAMM</name>
<reference evidence="1 2" key="1">
    <citation type="submission" date="2019-02" db="EMBL/GenBank/DDBJ databases">
        <title>Prokaryotic population dynamics and viral predation in marine succession experiment using metagenomics: the confinement effect.</title>
        <authorList>
            <person name="Haro-Moreno J.M."/>
            <person name="Rodriguez-Valera F."/>
            <person name="Lopez-Perez M."/>
        </authorList>
    </citation>
    <scope>NUCLEOTIDE SEQUENCE [LARGE SCALE GENOMIC DNA]</scope>
    <source>
        <strain evidence="1">MED-G165</strain>
    </source>
</reference>
<evidence type="ECO:0008006" key="3">
    <source>
        <dbReference type="Google" id="ProtNLM"/>
    </source>
</evidence>
<dbReference type="InterPro" id="IPR036412">
    <property type="entry name" value="HAD-like_sf"/>
</dbReference>
<dbReference type="Proteomes" id="UP000316449">
    <property type="component" value="Unassembled WGS sequence"/>
</dbReference>
<dbReference type="SUPFAM" id="SSF56784">
    <property type="entry name" value="HAD-like"/>
    <property type="match status" value="1"/>
</dbReference>
<dbReference type="AlphaFoldDB" id="A0A520MRR9"/>
<gene>
    <name evidence="1" type="ORF">EVA98_02240</name>
</gene>